<dbReference type="PANTHER" id="PTHR43022:SF1">
    <property type="entry name" value="PROTEIN SMF"/>
    <property type="match status" value="1"/>
</dbReference>
<dbReference type="Pfam" id="PF21102">
    <property type="entry name" value="DprA_N"/>
    <property type="match status" value="1"/>
</dbReference>
<dbReference type="Gene3D" id="3.40.50.450">
    <property type="match status" value="1"/>
</dbReference>
<evidence type="ECO:0000259" key="2">
    <source>
        <dbReference type="Pfam" id="PF02481"/>
    </source>
</evidence>
<gene>
    <name evidence="4" type="primary">dprA</name>
    <name evidence="4" type="ORF">GTZ99_02230</name>
</gene>
<dbReference type="PANTHER" id="PTHR43022">
    <property type="entry name" value="PROTEIN SMF"/>
    <property type="match status" value="1"/>
</dbReference>
<dbReference type="InterPro" id="IPR041614">
    <property type="entry name" value="DprA_WH"/>
</dbReference>
<dbReference type="NCBIfam" id="TIGR00732">
    <property type="entry name" value="dprA"/>
    <property type="match status" value="1"/>
</dbReference>
<dbReference type="SUPFAM" id="SSF102405">
    <property type="entry name" value="MCP/YpsA-like"/>
    <property type="match status" value="1"/>
</dbReference>
<dbReference type="Proteomes" id="UP000753724">
    <property type="component" value="Unassembled WGS sequence"/>
</dbReference>
<evidence type="ECO:0000256" key="1">
    <source>
        <dbReference type="ARBA" id="ARBA00006525"/>
    </source>
</evidence>
<keyword evidence="5" id="KW-1185">Reference proteome</keyword>
<reference evidence="5" key="1">
    <citation type="submission" date="2020-01" db="EMBL/GenBank/DDBJ databases">
        <title>Sphingomonas sp. strain CSW-10.</title>
        <authorList>
            <person name="Chen W.-M."/>
        </authorList>
    </citation>
    <scope>NUCLEOTIDE SEQUENCE [LARGE SCALE GENOMIC DNA]</scope>
    <source>
        <strain evidence="5">FSY-8</strain>
    </source>
</reference>
<dbReference type="InterPro" id="IPR036388">
    <property type="entry name" value="WH-like_DNA-bd_sf"/>
</dbReference>
<dbReference type="Pfam" id="PF17782">
    <property type="entry name" value="WHD_DprA"/>
    <property type="match status" value="1"/>
</dbReference>
<proteinExistence type="inferred from homology"/>
<comment type="caution">
    <text evidence="4">The sequence shown here is derived from an EMBL/GenBank/DDBJ whole genome shotgun (WGS) entry which is preliminary data.</text>
</comment>
<evidence type="ECO:0000313" key="5">
    <source>
        <dbReference type="Proteomes" id="UP000753724"/>
    </source>
</evidence>
<evidence type="ECO:0000313" key="4">
    <source>
        <dbReference type="EMBL" id="NBC35370.1"/>
    </source>
</evidence>
<dbReference type="Gene3D" id="1.10.10.10">
    <property type="entry name" value="Winged helix-like DNA-binding domain superfamily/Winged helix DNA-binding domain"/>
    <property type="match status" value="1"/>
</dbReference>
<accession>A0ABW9XA47</accession>
<protein>
    <submittedName>
        <fullName evidence="4">DNA-protecting protein DprA</fullName>
    </submittedName>
</protein>
<comment type="similarity">
    <text evidence="1">Belongs to the DprA/Smf family.</text>
</comment>
<name>A0ABW9XA47_9SPHN</name>
<dbReference type="InterPro" id="IPR003488">
    <property type="entry name" value="DprA"/>
</dbReference>
<organism evidence="4 5">
    <name type="scientific">Novosphingobium ovatum</name>
    <dbReference type="NCBI Taxonomy" id="1908523"/>
    <lineage>
        <taxon>Bacteria</taxon>
        <taxon>Pseudomonadati</taxon>
        <taxon>Pseudomonadota</taxon>
        <taxon>Alphaproteobacteria</taxon>
        <taxon>Sphingomonadales</taxon>
        <taxon>Sphingomonadaceae</taxon>
        <taxon>Novosphingobium</taxon>
    </lineage>
</organism>
<dbReference type="InterPro" id="IPR057666">
    <property type="entry name" value="DrpA_SLOG"/>
</dbReference>
<dbReference type="EMBL" id="JAAAPO010000001">
    <property type="protein sequence ID" value="NBC35370.1"/>
    <property type="molecule type" value="Genomic_DNA"/>
</dbReference>
<feature type="domain" description="DprA winged helix" evidence="3">
    <location>
        <begin position="341"/>
        <end position="399"/>
    </location>
</feature>
<feature type="domain" description="Smf/DprA SLOG" evidence="2">
    <location>
        <begin position="89"/>
        <end position="299"/>
    </location>
</feature>
<dbReference type="Pfam" id="PF02481">
    <property type="entry name" value="DNA_processg_A"/>
    <property type="match status" value="1"/>
</dbReference>
<sequence>MAGRGGSDVAPRLTLTRAEGVARIRLLRSAGIGPVAFRQWLDTHGSAQAALAALADAPPKTRDGSPWHAVTAARIEDEMAAVMAIGGRYLFHDQPNYPPALRMAEGAPPILIMRGDVGLARRLPVALVGARNASAGGLRMARDMARDLARAGHAVVSGLARGIDAAAHRGAIEGQLGGGVGTIGVMPGGIDVPYPPEHAALIEEIAASGLLITQLPPGTAPSTRHFHGRNRIIAGLSAGVVVVEAAERSGALVTARWAAEDGREVMAVPGSPLDPRCHGSNRMIQDGAVLVQSADDVLGMIADFAMAEALDEEAAPTPLPHSHYRARDAATEPADPAPVIAPGPAADSAPLVDRIVGLLGPVPVAVDDLIEQTGVDAGAVQAALIELELMGQVRRDPGGGVARRV</sequence>
<evidence type="ECO:0000259" key="3">
    <source>
        <dbReference type="Pfam" id="PF17782"/>
    </source>
</evidence>